<protein>
    <recommendedName>
        <fullName evidence="2">Polysaccharide biosynthesis domain-containing protein</fullName>
    </recommendedName>
</protein>
<dbReference type="AlphaFoldDB" id="A0ABD2I751"/>
<dbReference type="PANTHER" id="PTHR13410:SF9">
    <property type="entry name" value="PROTEIN PBDC1"/>
    <property type="match status" value="1"/>
</dbReference>
<evidence type="ECO:0000259" key="2">
    <source>
        <dbReference type="Pfam" id="PF04669"/>
    </source>
</evidence>
<feature type="domain" description="Polysaccharide biosynthesis" evidence="2">
    <location>
        <begin position="177"/>
        <end position="299"/>
    </location>
</feature>
<dbReference type="InterPro" id="IPR008476">
    <property type="entry name" value="PBDC1_metazoa/fungi"/>
</dbReference>
<evidence type="ECO:0000313" key="3">
    <source>
        <dbReference type="EMBL" id="KAL3074956.1"/>
    </source>
</evidence>
<organism evidence="3 4">
    <name type="scientific">Heterodera schachtii</name>
    <name type="common">Sugarbeet cyst nematode worm</name>
    <name type="synonym">Tylenchus schachtii</name>
    <dbReference type="NCBI Taxonomy" id="97005"/>
    <lineage>
        <taxon>Eukaryota</taxon>
        <taxon>Metazoa</taxon>
        <taxon>Ecdysozoa</taxon>
        <taxon>Nematoda</taxon>
        <taxon>Chromadorea</taxon>
        <taxon>Rhabditida</taxon>
        <taxon>Tylenchina</taxon>
        <taxon>Tylenchomorpha</taxon>
        <taxon>Tylenchoidea</taxon>
        <taxon>Heteroderidae</taxon>
        <taxon>Heteroderinae</taxon>
        <taxon>Heterodera</taxon>
    </lineage>
</organism>
<name>A0ABD2I751_HETSC</name>
<dbReference type="Proteomes" id="UP001620645">
    <property type="component" value="Unassembled WGS sequence"/>
</dbReference>
<reference evidence="3 4" key="1">
    <citation type="submission" date="2024-10" db="EMBL/GenBank/DDBJ databases">
        <authorList>
            <person name="Kim D."/>
        </authorList>
    </citation>
    <scope>NUCLEOTIDE SEQUENCE [LARGE SCALE GENOMIC DNA]</scope>
    <source>
        <strain evidence="3">Taebaek</strain>
    </source>
</reference>
<accession>A0ABD2I751</accession>
<dbReference type="Pfam" id="PF04669">
    <property type="entry name" value="PBDC1"/>
    <property type="match status" value="1"/>
</dbReference>
<dbReference type="Gene3D" id="1.10.3560.10">
    <property type="entry name" value="yst0336 like domain"/>
    <property type="match status" value="1"/>
</dbReference>
<proteinExistence type="predicted"/>
<gene>
    <name evidence="3" type="ORF">niasHS_014401</name>
</gene>
<dbReference type="InterPro" id="IPR021148">
    <property type="entry name" value="Polysacc_synth_dom"/>
</dbReference>
<evidence type="ECO:0000313" key="4">
    <source>
        <dbReference type="Proteomes" id="UP001620645"/>
    </source>
</evidence>
<dbReference type="InterPro" id="IPR023139">
    <property type="entry name" value="PBDC1-like_dom_sf"/>
</dbReference>
<keyword evidence="4" id="KW-1185">Reference proteome</keyword>
<sequence>MNTLANRCSFSNLSSFSRSFHFLATGKDLQKFNPMKMPSDFKSAVGRRQLSIQSNSISREASNLKSFDELCTEADLQRVRKAYEEKLKKFEELKKTAADLEALDQKFLELQRNRKFGEAEIKRFEELKKIAADLEALDQKLVLWKYASGSLADLQRAHKADEQEQKAKRLYENDANVEILWAIKAAESASIHMNILLAVDSTKLKLNKHQDEVYTRFRQLFPDLDVFKVDENELKNENKEKWRLFCEAFEKTVDDYNFGTMLRIRADGIYDEPNTIITNKVIFIAIEGARNIEGINEKHKSAYKMLQQQQTVVAEPSDSEQSATVS</sequence>
<keyword evidence="1" id="KW-0175">Coiled coil</keyword>
<dbReference type="EMBL" id="JBICCN010000356">
    <property type="protein sequence ID" value="KAL3074956.1"/>
    <property type="molecule type" value="Genomic_DNA"/>
</dbReference>
<dbReference type="PANTHER" id="PTHR13410">
    <property type="entry name" value="PROTEIN PBDC1"/>
    <property type="match status" value="1"/>
</dbReference>
<comment type="caution">
    <text evidence="3">The sequence shown here is derived from an EMBL/GenBank/DDBJ whole genome shotgun (WGS) entry which is preliminary data.</text>
</comment>
<evidence type="ECO:0000256" key="1">
    <source>
        <dbReference type="SAM" id="Coils"/>
    </source>
</evidence>
<feature type="coiled-coil region" evidence="1">
    <location>
        <begin position="73"/>
        <end position="120"/>
    </location>
</feature>